<protein>
    <submittedName>
        <fullName evidence="3">Uncharacterized protein LOC130501493</fullName>
    </submittedName>
</protein>
<dbReference type="Pfam" id="PF13966">
    <property type="entry name" value="zf-RVT"/>
    <property type="match status" value="1"/>
</dbReference>
<evidence type="ECO:0000313" key="2">
    <source>
        <dbReference type="Proteomes" id="UP000504610"/>
    </source>
</evidence>
<evidence type="ECO:0000313" key="3">
    <source>
        <dbReference type="RefSeq" id="XP_056852386.1"/>
    </source>
</evidence>
<dbReference type="KEGG" id="rsz:130501493"/>
<dbReference type="GeneID" id="130501493"/>
<dbReference type="OrthoDB" id="1938430at2759"/>
<organism evidence="2 3">
    <name type="scientific">Raphanus sativus</name>
    <name type="common">Radish</name>
    <name type="synonym">Raphanus raphanistrum var. sativus</name>
    <dbReference type="NCBI Taxonomy" id="3726"/>
    <lineage>
        <taxon>Eukaryota</taxon>
        <taxon>Viridiplantae</taxon>
        <taxon>Streptophyta</taxon>
        <taxon>Embryophyta</taxon>
        <taxon>Tracheophyta</taxon>
        <taxon>Spermatophyta</taxon>
        <taxon>Magnoliopsida</taxon>
        <taxon>eudicotyledons</taxon>
        <taxon>Gunneridae</taxon>
        <taxon>Pentapetalae</taxon>
        <taxon>rosids</taxon>
        <taxon>malvids</taxon>
        <taxon>Brassicales</taxon>
        <taxon>Brassicaceae</taxon>
        <taxon>Brassiceae</taxon>
        <taxon>Raphanus</taxon>
    </lineage>
</organism>
<dbReference type="PANTHER" id="PTHR47746">
    <property type="entry name" value="ZF-RVT DOMAIN-CONTAINING PROTEIN"/>
    <property type="match status" value="1"/>
</dbReference>
<dbReference type="PANTHER" id="PTHR47746:SF74">
    <property type="entry name" value="RNA-DIRECTED DNA POLYMERASE (REVERSE TRANSCRIPTASE)-RELATED FAMILY PROTEIN-RELATED"/>
    <property type="match status" value="1"/>
</dbReference>
<dbReference type="InterPro" id="IPR026960">
    <property type="entry name" value="RVT-Znf"/>
</dbReference>
<accession>A0A9W3CLJ6</accession>
<dbReference type="AlphaFoldDB" id="A0A9W3CLJ6"/>
<reference evidence="3" key="1">
    <citation type="submission" date="2025-08" db="UniProtKB">
        <authorList>
            <consortium name="RefSeq"/>
        </authorList>
    </citation>
    <scope>IDENTIFICATION</scope>
    <source>
        <tissue evidence="3">Leaf</tissue>
    </source>
</reference>
<feature type="domain" description="Reverse transcriptase zinc-binding" evidence="1">
    <location>
        <begin position="17"/>
        <end position="64"/>
    </location>
</feature>
<evidence type="ECO:0000259" key="1">
    <source>
        <dbReference type="Pfam" id="PF13966"/>
    </source>
</evidence>
<proteinExistence type="predicted"/>
<dbReference type="RefSeq" id="XP_056852386.1">
    <property type="nucleotide sequence ID" value="XM_056996406.1"/>
</dbReference>
<keyword evidence="2" id="KW-1185">Reference proteome</keyword>
<dbReference type="Proteomes" id="UP000504610">
    <property type="component" value="Unplaced"/>
</dbReference>
<name>A0A9W3CLJ6_RAPSA</name>
<gene>
    <name evidence="3" type="primary">LOC130501493</name>
</gene>
<sequence length="163" mass="19000">MENLDSPSRIIPPLSVLILRRRLPTRDRLRRWGEDVPTACVLCSDGIENHHHLFFESEYSSSIWQTFASQIWDNPPTDLHSAAAWILQQHQPPNANAIALIKLIFQSSIYLIWKERNARNFTVVSSPTHALDRLLRDRLLSIKPRPPPAEYLLRFFLLIYRPP</sequence>